<dbReference type="EMBL" id="SWMU01000001">
    <property type="protein sequence ID" value="TKS57197.1"/>
    <property type="molecule type" value="Genomic_DNA"/>
</dbReference>
<reference evidence="1 2" key="1">
    <citation type="submission" date="2019-04" db="EMBL/GenBank/DDBJ databases">
        <title>Psychroflexus halotolerans sp. nov., isolated from a marine solar saltern.</title>
        <authorList>
            <person name="Feng X."/>
        </authorList>
    </citation>
    <scope>NUCLEOTIDE SEQUENCE [LARGE SCALE GENOMIC DNA]</scope>
    <source>
        <strain evidence="1 2">WDS2C27</strain>
    </source>
</reference>
<proteinExistence type="predicted"/>
<evidence type="ECO:0000313" key="2">
    <source>
        <dbReference type="Proteomes" id="UP000306552"/>
    </source>
</evidence>
<dbReference type="RefSeq" id="WP_138930900.1">
    <property type="nucleotide sequence ID" value="NZ_SWMU01000001.1"/>
</dbReference>
<evidence type="ECO:0000313" key="1">
    <source>
        <dbReference type="EMBL" id="TKS57197.1"/>
    </source>
</evidence>
<dbReference type="AlphaFoldDB" id="A0A4U5TSB7"/>
<keyword evidence="2" id="KW-1185">Reference proteome</keyword>
<organism evidence="1 2">
    <name type="scientific">Mesohalobacter halotolerans</name>
    <dbReference type="NCBI Taxonomy" id="1883405"/>
    <lineage>
        <taxon>Bacteria</taxon>
        <taxon>Pseudomonadati</taxon>
        <taxon>Bacteroidota</taxon>
        <taxon>Flavobacteriia</taxon>
        <taxon>Flavobacteriales</taxon>
        <taxon>Flavobacteriaceae</taxon>
        <taxon>Mesohalobacter</taxon>
    </lineage>
</organism>
<comment type="caution">
    <text evidence="1">The sequence shown here is derived from an EMBL/GenBank/DDBJ whole genome shotgun (WGS) entry which is preliminary data.</text>
</comment>
<name>A0A4U5TSB7_9FLAO</name>
<dbReference type="Proteomes" id="UP000306552">
    <property type="component" value="Unassembled WGS sequence"/>
</dbReference>
<accession>A0A4U5TSB7</accession>
<sequence>MNNETFGMTFQYAICLHFKIENDISISRIDENLLNSFIESKIITKIFRGKPKPIEYLTTSKKFTSPYITRCPHNFLLENEETFSVRTFKGKGKMFAPKVVGQAGDETFNHFFGDLYAETINRNNFKNFCLTKINEILPIVVDYALVSDLNCWFYRKEDQFSYEILKRDDLPELTYNFSDFSFTKPTAASWNESNTVKFKGKTVLELQLHNNRSGYKIRLHRENFPALLKKEKVINNSMLGDTAELAICNVFELDPGKDSDRLVNNSDEEILTAFITHYSENKKELFPLIPIKYAGTEKRERGSHSKSGVDFYLEQENSLSVKTNKSKSYKVCPPEIGQPSPKTFDLYFSDKGWYEGNMDETKFRELVRNTNTVSLLLREYLKFLNECDYLLWSLYLDENEITSQIINKSELEEINFNPEYIDYSNDFTEKSSVTVKYGMDNKISIGEFQVHSARNSLKFRFNFGNLLSLK</sequence>
<gene>
    <name evidence="1" type="ORF">FCN74_01910</name>
</gene>
<protein>
    <submittedName>
        <fullName evidence="1">Uncharacterized protein</fullName>
    </submittedName>
</protein>
<dbReference type="OrthoDB" id="1394543at2"/>